<dbReference type="EMBL" id="RSCD01000014">
    <property type="protein sequence ID" value="RSH89341.1"/>
    <property type="molecule type" value="Genomic_DNA"/>
</dbReference>
<evidence type="ECO:0000313" key="2">
    <source>
        <dbReference type="EMBL" id="RSH89341.1"/>
    </source>
</evidence>
<reference evidence="2 3" key="1">
    <citation type="submission" date="2018-11" db="EMBL/GenBank/DDBJ databases">
        <title>Genome sequence of Saitozyma podzolica DSM 27192.</title>
        <authorList>
            <person name="Aliyu H."/>
            <person name="Gorte O."/>
            <person name="Ochsenreither K."/>
        </authorList>
    </citation>
    <scope>NUCLEOTIDE SEQUENCE [LARGE SCALE GENOMIC DNA]</scope>
    <source>
        <strain evidence="2 3">DSM 27192</strain>
    </source>
</reference>
<evidence type="ECO:0000313" key="3">
    <source>
        <dbReference type="Proteomes" id="UP000279259"/>
    </source>
</evidence>
<keyword evidence="3" id="KW-1185">Reference proteome</keyword>
<dbReference type="PANTHER" id="PTHR42937:SF1">
    <property type="entry name" value="DIAMINOPROPIONATE AMMONIA-LYASE"/>
    <property type="match status" value="1"/>
</dbReference>
<organism evidence="2 3">
    <name type="scientific">Saitozyma podzolica</name>
    <dbReference type="NCBI Taxonomy" id="1890683"/>
    <lineage>
        <taxon>Eukaryota</taxon>
        <taxon>Fungi</taxon>
        <taxon>Dikarya</taxon>
        <taxon>Basidiomycota</taxon>
        <taxon>Agaricomycotina</taxon>
        <taxon>Tremellomycetes</taxon>
        <taxon>Tremellales</taxon>
        <taxon>Trimorphomycetaceae</taxon>
        <taxon>Saitozyma</taxon>
    </lineage>
</organism>
<feature type="domain" description="Tryptophan synthase beta chain-like PALP" evidence="1">
    <location>
        <begin position="116"/>
        <end position="352"/>
    </location>
</feature>
<sequence>MSHPSPNFDLIRSLHSKLYNNHPQTPLIPLPDLARQLGCAGVYVKDESERFGLPAFKVLGASWGLCSALAERVGVDVLDLEGVGREARGRDIRVYAATDASTVLGGERNHDGDNGTCNHGRAVARVAKQLGIPAIIYVPTSVKEWSREAIRSEGANVVVVDGSYDEAVRRAAADCAGAGGLLVQDTSWEGYEDIPLRIVHGYSQLFYEVDSQLPHAQSASHVVVPVGVGSLAHAAVLWYGPTLTDIITVEPTTAACLRTSLLAGEITPIETGHTIMPGLNCGTVSRLAWPDLRGKIKLENALVVGDDEVERAMEDLESWGVMAGPCGAASLAGLRQLQPRLTGSDVVVLICTEGRGRE</sequence>
<dbReference type="InterPro" id="IPR001926">
    <property type="entry name" value="TrpB-like_PALP"/>
</dbReference>
<dbReference type="Pfam" id="PF00291">
    <property type="entry name" value="PALP"/>
    <property type="match status" value="1"/>
</dbReference>
<gene>
    <name evidence="2" type="ORF">EHS25_002453</name>
</gene>
<dbReference type="Gene3D" id="3.40.50.1100">
    <property type="match status" value="3"/>
</dbReference>
<dbReference type="AlphaFoldDB" id="A0A427YDU4"/>
<comment type="caution">
    <text evidence="2">The sequence shown here is derived from an EMBL/GenBank/DDBJ whole genome shotgun (WGS) entry which is preliminary data.</text>
</comment>
<dbReference type="SUPFAM" id="SSF53686">
    <property type="entry name" value="Tryptophan synthase beta subunit-like PLP-dependent enzymes"/>
    <property type="match status" value="1"/>
</dbReference>
<protein>
    <recommendedName>
        <fullName evidence="1">Tryptophan synthase beta chain-like PALP domain-containing protein</fullName>
    </recommendedName>
</protein>
<evidence type="ECO:0000259" key="1">
    <source>
        <dbReference type="Pfam" id="PF00291"/>
    </source>
</evidence>
<dbReference type="PANTHER" id="PTHR42937">
    <property type="match status" value="1"/>
</dbReference>
<dbReference type="OrthoDB" id="10059875at2759"/>
<accession>A0A427YDU4</accession>
<dbReference type="InterPro" id="IPR036052">
    <property type="entry name" value="TrpB-like_PALP_sf"/>
</dbReference>
<dbReference type="STRING" id="1890683.A0A427YDU4"/>
<proteinExistence type="predicted"/>
<dbReference type="Proteomes" id="UP000279259">
    <property type="component" value="Unassembled WGS sequence"/>
</dbReference>
<name>A0A427YDU4_9TREE</name>